<evidence type="ECO:0000256" key="1">
    <source>
        <dbReference type="ARBA" id="ARBA00022801"/>
    </source>
</evidence>
<keyword evidence="1 3" id="KW-0378">Hydrolase</keyword>
<dbReference type="SUPFAM" id="SSF53474">
    <property type="entry name" value="alpha/beta-Hydrolases"/>
    <property type="match status" value="1"/>
</dbReference>
<reference evidence="3 4" key="1">
    <citation type="submission" date="2019-03" db="EMBL/GenBank/DDBJ databases">
        <title>Genomic Encyclopedia of Type Strains, Phase IV (KMG-IV): sequencing the most valuable type-strain genomes for metagenomic binning, comparative biology and taxonomic classification.</title>
        <authorList>
            <person name="Goeker M."/>
        </authorList>
    </citation>
    <scope>NUCLEOTIDE SEQUENCE [LARGE SCALE GENOMIC DNA]</scope>
    <source>
        <strain evidence="3 4">JA181</strain>
    </source>
</reference>
<dbReference type="GO" id="GO:0016787">
    <property type="term" value="F:hydrolase activity"/>
    <property type="evidence" value="ECO:0007669"/>
    <property type="project" value="UniProtKB-KW"/>
</dbReference>
<feature type="domain" description="Alpha/beta hydrolase fold-3" evidence="2">
    <location>
        <begin position="68"/>
        <end position="183"/>
    </location>
</feature>
<evidence type="ECO:0000313" key="3">
    <source>
        <dbReference type="EMBL" id="TDX33158.1"/>
    </source>
</evidence>
<dbReference type="InterPro" id="IPR013094">
    <property type="entry name" value="AB_hydrolase_3"/>
</dbReference>
<dbReference type="AlphaFoldDB" id="A0A4R8G1R9"/>
<protein>
    <submittedName>
        <fullName evidence="3">Alpha/beta hydrolase family protein</fullName>
    </submittedName>
</protein>
<gene>
    <name evidence="3" type="ORF">EV657_10232</name>
</gene>
<dbReference type="InterPro" id="IPR029058">
    <property type="entry name" value="AB_hydrolase_fold"/>
</dbReference>
<name>A0A4R8G1R9_9RHOB</name>
<evidence type="ECO:0000313" key="4">
    <source>
        <dbReference type="Proteomes" id="UP000295484"/>
    </source>
</evidence>
<proteinExistence type="predicted"/>
<dbReference type="EMBL" id="SOEB01000002">
    <property type="protein sequence ID" value="TDX33158.1"/>
    <property type="molecule type" value="Genomic_DNA"/>
</dbReference>
<dbReference type="Proteomes" id="UP000295484">
    <property type="component" value="Unassembled WGS sequence"/>
</dbReference>
<dbReference type="PANTHER" id="PTHR48081">
    <property type="entry name" value="AB HYDROLASE SUPERFAMILY PROTEIN C4A8.06C"/>
    <property type="match status" value="1"/>
</dbReference>
<accession>A0A4R8G1R9</accession>
<evidence type="ECO:0000259" key="2">
    <source>
        <dbReference type="Pfam" id="PF07859"/>
    </source>
</evidence>
<comment type="caution">
    <text evidence="3">The sequence shown here is derived from an EMBL/GenBank/DDBJ whole genome shotgun (WGS) entry which is preliminary data.</text>
</comment>
<dbReference type="InterPro" id="IPR050300">
    <property type="entry name" value="GDXG_lipolytic_enzyme"/>
</dbReference>
<dbReference type="Pfam" id="PF07859">
    <property type="entry name" value="Abhydrolase_3"/>
    <property type="match status" value="1"/>
</dbReference>
<dbReference type="Gene3D" id="3.40.50.1820">
    <property type="entry name" value="alpha/beta hydrolase"/>
    <property type="match status" value="1"/>
</dbReference>
<sequence length="268" mass="28411">MQEEAIDWDDAYANAPYIPSAEAYPPRWAAEAAAFRARARGQTGQSYGPHPRQGFDLFLPEAEPSGLVVFVHGGYWMKFDRSLWSHLAAGAVARGWAVAMPSYRLAPEVAIPDITADIRAAVEAIASRVPGGPLVLAGHSAGGHLVARMLCGDTAPGASADRIARVVPISPVSDLRPLLSTQMAGPLHLDAATAAAESPALMTPRADVPVHVWVGGDERPVFVDQARWLAEAWPGAALTVDEGRHHFDVIEGLTRPDSPLTGALLDGL</sequence>
<dbReference type="PANTHER" id="PTHR48081:SF33">
    <property type="entry name" value="KYNURENINE FORMAMIDASE"/>
    <property type="match status" value="1"/>
</dbReference>
<organism evidence="3 4">
    <name type="scientific">Rhodovulum visakhapatnamense</name>
    <dbReference type="NCBI Taxonomy" id="364297"/>
    <lineage>
        <taxon>Bacteria</taxon>
        <taxon>Pseudomonadati</taxon>
        <taxon>Pseudomonadota</taxon>
        <taxon>Alphaproteobacteria</taxon>
        <taxon>Rhodobacterales</taxon>
        <taxon>Paracoccaceae</taxon>
        <taxon>Rhodovulum</taxon>
    </lineage>
</organism>